<dbReference type="PANTHER" id="PTHR44013:SF1">
    <property type="entry name" value="ZINC-TYPE ALCOHOL DEHYDROGENASE-LIKE PROTEIN C16A3.02C"/>
    <property type="match status" value="1"/>
</dbReference>
<dbReference type="PANTHER" id="PTHR44013">
    <property type="entry name" value="ZINC-TYPE ALCOHOL DEHYDROGENASE-LIKE PROTEIN C16A3.02C"/>
    <property type="match status" value="1"/>
</dbReference>
<comment type="caution">
    <text evidence="1">The sequence shown here is derived from an EMBL/GenBank/DDBJ whole genome shotgun (WGS) entry which is preliminary data.</text>
</comment>
<dbReference type="Proteomes" id="UP000823775">
    <property type="component" value="Unassembled WGS sequence"/>
</dbReference>
<dbReference type="EMBL" id="JACEIK010000843">
    <property type="protein sequence ID" value="MCD7462882.1"/>
    <property type="molecule type" value="Genomic_DNA"/>
</dbReference>
<dbReference type="InterPro" id="IPR052733">
    <property type="entry name" value="Chloroplast_QOR"/>
</dbReference>
<dbReference type="Gene3D" id="3.90.180.10">
    <property type="entry name" value="Medium-chain alcohol dehydrogenases, catalytic domain"/>
    <property type="match status" value="1"/>
</dbReference>
<dbReference type="SUPFAM" id="SSF50129">
    <property type="entry name" value="GroES-like"/>
    <property type="match status" value="1"/>
</dbReference>
<gene>
    <name evidence="1" type="ORF">HAX54_049575</name>
</gene>
<dbReference type="InterPro" id="IPR011032">
    <property type="entry name" value="GroES-like_sf"/>
</dbReference>
<proteinExistence type="predicted"/>
<protein>
    <submittedName>
        <fullName evidence="1">Uncharacterized protein</fullName>
    </submittedName>
</protein>
<keyword evidence="2" id="KW-1185">Reference proteome</keyword>
<evidence type="ECO:0000313" key="2">
    <source>
        <dbReference type="Proteomes" id="UP000823775"/>
    </source>
</evidence>
<reference evidence="1 2" key="1">
    <citation type="journal article" date="2021" name="BMC Genomics">
        <title>Datura genome reveals duplications of psychoactive alkaloid biosynthetic genes and high mutation rate following tissue culture.</title>
        <authorList>
            <person name="Rajewski A."/>
            <person name="Carter-House D."/>
            <person name="Stajich J."/>
            <person name="Litt A."/>
        </authorList>
    </citation>
    <scope>NUCLEOTIDE SEQUENCE [LARGE SCALE GENOMIC DNA]</scope>
    <source>
        <strain evidence="1">AR-01</strain>
    </source>
</reference>
<accession>A0ABS8SV71</accession>
<organism evidence="1 2">
    <name type="scientific">Datura stramonium</name>
    <name type="common">Jimsonweed</name>
    <name type="synonym">Common thornapple</name>
    <dbReference type="NCBI Taxonomy" id="4076"/>
    <lineage>
        <taxon>Eukaryota</taxon>
        <taxon>Viridiplantae</taxon>
        <taxon>Streptophyta</taxon>
        <taxon>Embryophyta</taxon>
        <taxon>Tracheophyta</taxon>
        <taxon>Spermatophyta</taxon>
        <taxon>Magnoliopsida</taxon>
        <taxon>eudicotyledons</taxon>
        <taxon>Gunneridae</taxon>
        <taxon>Pentapetalae</taxon>
        <taxon>asterids</taxon>
        <taxon>lamiids</taxon>
        <taxon>Solanales</taxon>
        <taxon>Solanaceae</taxon>
        <taxon>Solanoideae</taxon>
        <taxon>Datureae</taxon>
        <taxon>Datura</taxon>
    </lineage>
</organism>
<name>A0ABS8SV71_DATST</name>
<evidence type="ECO:0000313" key="1">
    <source>
        <dbReference type="EMBL" id="MCD7462882.1"/>
    </source>
</evidence>
<sequence>MNGRSEKEKYLARQLELRRSIQCKALRQDLNLTSLFFCRTDVAGEVVDVGSSVVKFKAGDKIGGGLAEYAVAKERLTVARPEKVSAAEAHKALVDVAGIKLVEVDAYSYTCTLPQVVLDIMLFNWQSWVMLTLQGHVELATLGREGLGAGEDS</sequence>